<sequence length="318" mass="36686">MAHNNHRRDRHQHENNNHIHLNPDFDNLNLNENPALRGAPEFFENLFFNGDFAAANEDEEMFDAAAALAVHNLNNNNNNNLPNNDEVEPSCWVFGYGSLCWYPGFQYSKCITGYIKGFVRRFWQGNTTHRGTDEKPGRVATLIEDKEGITWGCAYKITGSTALDYLKQRECKLGGYIILETKFFPRVASYDTPFSGEAVHVLVYVATPDNCHWLGEDTLNNIAEQIVECRGPSGHNVEYLLRLADFMREEMPDVVDPHLFELEFLVLEKLNQRQIPLWSVMGVAPERIRRDSHEEIKRPPTFEFTSRIPERKLRCLNI</sequence>
<comment type="catalytic activity">
    <reaction evidence="4">
        <text>glutathione = L-cysteinylglycine + 5-oxo-L-proline</text>
        <dbReference type="Rhea" id="RHEA:47724"/>
        <dbReference type="ChEBI" id="CHEBI:57925"/>
        <dbReference type="ChEBI" id="CHEBI:58402"/>
        <dbReference type="ChEBI" id="CHEBI:61694"/>
        <dbReference type="EC" id="4.3.2.7"/>
    </reaction>
</comment>
<proteinExistence type="inferred from homology"/>
<comment type="caution">
    <text evidence="6">The sequence shown here is derived from an EMBL/GenBank/DDBJ whole genome shotgun (WGS) entry which is preliminary data.</text>
</comment>
<feature type="compositionally biased region" description="Basic residues" evidence="5">
    <location>
        <begin position="1"/>
        <end position="10"/>
    </location>
</feature>
<dbReference type="InterPro" id="IPR006840">
    <property type="entry name" value="ChaC"/>
</dbReference>
<dbReference type="Pfam" id="PF04752">
    <property type="entry name" value="ChaC"/>
    <property type="match status" value="1"/>
</dbReference>
<dbReference type="PANTHER" id="PTHR12192">
    <property type="entry name" value="CATION TRANSPORT PROTEIN CHAC-RELATED"/>
    <property type="match status" value="1"/>
</dbReference>
<dbReference type="InterPro" id="IPR036568">
    <property type="entry name" value="GGCT-like_sf"/>
</dbReference>
<feature type="compositionally biased region" description="Basic and acidic residues" evidence="5">
    <location>
        <begin position="11"/>
        <end position="20"/>
    </location>
</feature>
<accession>A0A811U231</accession>
<dbReference type="EC" id="4.3.2.7" evidence="2"/>
<dbReference type="GO" id="GO:0005737">
    <property type="term" value="C:cytoplasm"/>
    <property type="evidence" value="ECO:0007669"/>
    <property type="project" value="TreeGrafter"/>
</dbReference>
<dbReference type="PANTHER" id="PTHR12192:SF26">
    <property type="entry name" value="GLUTATHIONE-SPECIFIC GAMMA-GLUTAMYLCYCLOTRANSFERASE 1"/>
    <property type="match status" value="1"/>
</dbReference>
<gene>
    <name evidence="6" type="ORF">CCAP1982_LOCUS1820</name>
</gene>
<name>A0A811U231_CERCA</name>
<dbReference type="GO" id="GO:0006751">
    <property type="term" value="P:glutathione catabolic process"/>
    <property type="evidence" value="ECO:0007669"/>
    <property type="project" value="InterPro"/>
</dbReference>
<keyword evidence="7" id="KW-1185">Reference proteome</keyword>
<evidence type="ECO:0000256" key="3">
    <source>
        <dbReference type="ARBA" id="ARBA00023239"/>
    </source>
</evidence>
<evidence type="ECO:0000313" key="6">
    <source>
        <dbReference type="EMBL" id="CAD6992989.1"/>
    </source>
</evidence>
<evidence type="ECO:0000256" key="4">
    <source>
        <dbReference type="ARBA" id="ARBA00048073"/>
    </source>
</evidence>
<comment type="similarity">
    <text evidence="1">Belongs to the gamma-glutamylcyclotransferase family. ChaC subfamily.</text>
</comment>
<reference evidence="6" key="1">
    <citation type="submission" date="2020-11" db="EMBL/GenBank/DDBJ databases">
        <authorList>
            <person name="Whitehead M."/>
        </authorList>
    </citation>
    <scope>NUCLEOTIDE SEQUENCE</scope>
    <source>
        <strain evidence="6">EGII</strain>
    </source>
</reference>
<dbReference type="SUPFAM" id="SSF110857">
    <property type="entry name" value="Gamma-glutamyl cyclotransferase-like"/>
    <property type="match status" value="1"/>
</dbReference>
<evidence type="ECO:0000313" key="7">
    <source>
        <dbReference type="Proteomes" id="UP000606786"/>
    </source>
</evidence>
<dbReference type="Gene3D" id="3.10.490.10">
    <property type="entry name" value="Gamma-glutamyl cyclotransferase-like"/>
    <property type="match status" value="1"/>
</dbReference>
<dbReference type="AlphaFoldDB" id="A0A811U231"/>
<evidence type="ECO:0000256" key="5">
    <source>
        <dbReference type="SAM" id="MobiDB-lite"/>
    </source>
</evidence>
<evidence type="ECO:0000256" key="1">
    <source>
        <dbReference type="ARBA" id="ARBA00009662"/>
    </source>
</evidence>
<keyword evidence="3" id="KW-0456">Lyase</keyword>
<feature type="region of interest" description="Disordered" evidence="5">
    <location>
        <begin position="1"/>
        <end position="20"/>
    </location>
</feature>
<dbReference type="FunFam" id="3.10.490.10:FF:000017">
    <property type="entry name" value="Gamma-glutamylcyclotransferase"/>
    <property type="match status" value="1"/>
</dbReference>
<organism evidence="6 7">
    <name type="scientific">Ceratitis capitata</name>
    <name type="common">Mediterranean fruit fly</name>
    <name type="synonym">Tephritis capitata</name>
    <dbReference type="NCBI Taxonomy" id="7213"/>
    <lineage>
        <taxon>Eukaryota</taxon>
        <taxon>Metazoa</taxon>
        <taxon>Ecdysozoa</taxon>
        <taxon>Arthropoda</taxon>
        <taxon>Hexapoda</taxon>
        <taxon>Insecta</taxon>
        <taxon>Pterygota</taxon>
        <taxon>Neoptera</taxon>
        <taxon>Endopterygota</taxon>
        <taxon>Diptera</taxon>
        <taxon>Brachycera</taxon>
        <taxon>Muscomorpha</taxon>
        <taxon>Tephritoidea</taxon>
        <taxon>Tephritidae</taxon>
        <taxon>Ceratitis</taxon>
        <taxon>Ceratitis</taxon>
    </lineage>
</organism>
<dbReference type="CDD" id="cd06661">
    <property type="entry name" value="GGCT_like"/>
    <property type="match status" value="1"/>
</dbReference>
<dbReference type="Proteomes" id="UP000606786">
    <property type="component" value="Unassembled WGS sequence"/>
</dbReference>
<protein>
    <recommendedName>
        <fullName evidence="2">glutathione-specific gamma-glutamylcyclotransferase</fullName>
        <ecNumber evidence="2">4.3.2.7</ecNumber>
    </recommendedName>
</protein>
<dbReference type="OrthoDB" id="1933483at2759"/>
<dbReference type="GO" id="GO:0061928">
    <property type="term" value="F:glutathione specific gamma-glutamylcyclotransferase activity"/>
    <property type="evidence" value="ECO:0007669"/>
    <property type="project" value="UniProtKB-EC"/>
</dbReference>
<dbReference type="EMBL" id="CAJHJT010000001">
    <property type="protein sequence ID" value="CAD6992989.1"/>
    <property type="molecule type" value="Genomic_DNA"/>
</dbReference>
<evidence type="ECO:0000256" key="2">
    <source>
        <dbReference type="ARBA" id="ARBA00012344"/>
    </source>
</evidence>
<dbReference type="InterPro" id="IPR013024">
    <property type="entry name" value="GGCT-like"/>
</dbReference>